<proteinExistence type="predicted"/>
<feature type="region of interest" description="Disordered" evidence="7">
    <location>
        <begin position="530"/>
        <end position="567"/>
    </location>
</feature>
<dbReference type="InterPro" id="IPR036259">
    <property type="entry name" value="MFS_trans_sf"/>
</dbReference>
<accession>B7FW78</accession>
<feature type="transmembrane region" description="Helical" evidence="8">
    <location>
        <begin position="193"/>
        <end position="210"/>
    </location>
</feature>
<evidence type="ECO:0000259" key="9">
    <source>
        <dbReference type="PROSITE" id="PS50850"/>
    </source>
</evidence>
<dbReference type="GO" id="GO:0005886">
    <property type="term" value="C:plasma membrane"/>
    <property type="evidence" value="ECO:0007669"/>
    <property type="project" value="UniProtKB-SubCell"/>
</dbReference>
<keyword evidence="2" id="KW-0813">Transport</keyword>
<feature type="transmembrane region" description="Helical" evidence="8">
    <location>
        <begin position="253"/>
        <end position="286"/>
    </location>
</feature>
<feature type="compositionally biased region" description="Low complexity" evidence="7">
    <location>
        <begin position="56"/>
        <end position="67"/>
    </location>
</feature>
<evidence type="ECO:0000256" key="8">
    <source>
        <dbReference type="SAM" id="Phobius"/>
    </source>
</evidence>
<evidence type="ECO:0000256" key="6">
    <source>
        <dbReference type="ARBA" id="ARBA00023136"/>
    </source>
</evidence>
<dbReference type="SUPFAM" id="SSF103473">
    <property type="entry name" value="MFS general substrate transporter"/>
    <property type="match status" value="1"/>
</dbReference>
<dbReference type="eggNOG" id="ENOG502S1V4">
    <property type="taxonomic scope" value="Eukaryota"/>
</dbReference>
<evidence type="ECO:0000256" key="3">
    <source>
        <dbReference type="ARBA" id="ARBA00022475"/>
    </source>
</evidence>
<evidence type="ECO:0000256" key="4">
    <source>
        <dbReference type="ARBA" id="ARBA00022692"/>
    </source>
</evidence>
<organism evidence="10 11">
    <name type="scientific">Phaeodactylum tricornutum (strain CCAP 1055/1)</name>
    <dbReference type="NCBI Taxonomy" id="556484"/>
    <lineage>
        <taxon>Eukaryota</taxon>
        <taxon>Sar</taxon>
        <taxon>Stramenopiles</taxon>
        <taxon>Ochrophyta</taxon>
        <taxon>Bacillariophyta</taxon>
        <taxon>Bacillariophyceae</taxon>
        <taxon>Bacillariophycidae</taxon>
        <taxon>Naviculales</taxon>
        <taxon>Phaeodactylaceae</taxon>
        <taxon>Phaeodactylum</taxon>
    </lineage>
</organism>
<dbReference type="Gene3D" id="1.20.1250.20">
    <property type="entry name" value="MFS general substrate transporter like domains"/>
    <property type="match status" value="1"/>
</dbReference>
<dbReference type="PANTHER" id="PTHR43266:SF2">
    <property type="entry name" value="MAJOR FACILITATOR SUPERFAMILY (MFS) PROFILE DOMAIN-CONTAINING PROTEIN"/>
    <property type="match status" value="1"/>
</dbReference>
<dbReference type="GO" id="GO:0022857">
    <property type="term" value="F:transmembrane transporter activity"/>
    <property type="evidence" value="ECO:0007669"/>
    <property type="project" value="InterPro"/>
</dbReference>
<dbReference type="OMA" id="GWAYFLQ"/>
<dbReference type="Pfam" id="PF07690">
    <property type="entry name" value="MFS_1"/>
    <property type="match status" value="1"/>
</dbReference>
<feature type="transmembrane region" description="Helical" evidence="8">
    <location>
        <begin position="336"/>
        <end position="359"/>
    </location>
</feature>
<dbReference type="OrthoDB" id="46230at2759"/>
<protein>
    <recommendedName>
        <fullName evidence="9">Major facilitator superfamily (MFS) profile domain-containing protein</fullName>
    </recommendedName>
</protein>
<dbReference type="EMBL" id="CM000608">
    <property type="protein sequence ID" value="EEC49534.1"/>
    <property type="molecule type" value="Genomic_DNA"/>
</dbReference>
<reference evidence="10 11" key="1">
    <citation type="journal article" date="2008" name="Nature">
        <title>The Phaeodactylum genome reveals the evolutionary history of diatom genomes.</title>
        <authorList>
            <person name="Bowler C."/>
            <person name="Allen A.E."/>
            <person name="Badger J.H."/>
            <person name="Grimwood J."/>
            <person name="Jabbari K."/>
            <person name="Kuo A."/>
            <person name="Maheswari U."/>
            <person name="Martens C."/>
            <person name="Maumus F."/>
            <person name="Otillar R.P."/>
            <person name="Rayko E."/>
            <person name="Salamov A."/>
            <person name="Vandepoele K."/>
            <person name="Beszteri B."/>
            <person name="Gruber A."/>
            <person name="Heijde M."/>
            <person name="Katinka M."/>
            <person name="Mock T."/>
            <person name="Valentin K."/>
            <person name="Verret F."/>
            <person name="Berges J.A."/>
            <person name="Brownlee C."/>
            <person name="Cadoret J.P."/>
            <person name="Chiovitti A."/>
            <person name="Choi C.J."/>
            <person name="Coesel S."/>
            <person name="De Martino A."/>
            <person name="Detter J.C."/>
            <person name="Durkin C."/>
            <person name="Falciatore A."/>
            <person name="Fournet J."/>
            <person name="Haruta M."/>
            <person name="Huysman M.J."/>
            <person name="Jenkins B.D."/>
            <person name="Jiroutova K."/>
            <person name="Jorgensen R.E."/>
            <person name="Joubert Y."/>
            <person name="Kaplan A."/>
            <person name="Kroger N."/>
            <person name="Kroth P.G."/>
            <person name="La Roche J."/>
            <person name="Lindquist E."/>
            <person name="Lommer M."/>
            <person name="Martin-Jezequel V."/>
            <person name="Lopez P.J."/>
            <person name="Lucas S."/>
            <person name="Mangogna M."/>
            <person name="McGinnis K."/>
            <person name="Medlin L.K."/>
            <person name="Montsant A."/>
            <person name="Oudot-Le Secq M.P."/>
            <person name="Napoli C."/>
            <person name="Obornik M."/>
            <person name="Parker M.S."/>
            <person name="Petit J.L."/>
            <person name="Porcel B.M."/>
            <person name="Poulsen N."/>
            <person name="Robison M."/>
            <person name="Rychlewski L."/>
            <person name="Rynearson T.A."/>
            <person name="Schmutz J."/>
            <person name="Shapiro H."/>
            <person name="Siaut M."/>
            <person name="Stanley M."/>
            <person name="Sussman M.R."/>
            <person name="Taylor A.R."/>
            <person name="Vardi A."/>
            <person name="von Dassow P."/>
            <person name="Vyverman W."/>
            <person name="Willis A."/>
            <person name="Wyrwicz L.S."/>
            <person name="Rokhsar D.S."/>
            <person name="Weissenbach J."/>
            <person name="Armbrust E.V."/>
            <person name="Green B.R."/>
            <person name="Van de Peer Y."/>
            <person name="Grigoriev I.V."/>
        </authorList>
    </citation>
    <scope>NUCLEOTIDE SEQUENCE [LARGE SCALE GENOMIC DNA]</scope>
    <source>
        <strain evidence="10 11">CCAP 1055/1</strain>
    </source>
</reference>
<keyword evidence="5 8" id="KW-1133">Transmembrane helix</keyword>
<dbReference type="PaxDb" id="2850-Phatr44950"/>
<feature type="transmembrane region" description="Helical" evidence="8">
    <location>
        <begin position="472"/>
        <end position="491"/>
    </location>
</feature>
<dbReference type="RefSeq" id="XP_002178836.1">
    <property type="nucleotide sequence ID" value="XM_002178800.1"/>
</dbReference>
<evidence type="ECO:0000256" key="1">
    <source>
        <dbReference type="ARBA" id="ARBA00004651"/>
    </source>
</evidence>
<sequence length="567" mass="60590">MPTTERRGSAVAAAAAAALQLLPEPLTNHGVKRIRKEVQLVSKKTGTPTARDANHHNNSNNNNHNAAYGSIHTAPHAKGTPPAASSKFGPSYERSDEDYTAEDDELHLTYMQLLRKNRPFRLYLASYVANHVGEWLTYLASISAIEAIQLAAGSTHTSRTAVSALIIVRLTPNILLSPFGGVLADGLDRRQSMIRLDVAGALVALVFLLAMHRHSIALIYIATFLQECVAGLYEPSRSAIIPQLVPEENHLKLATTLAGLAYAAVAAFGSAAGGFLVALVGIRVCYVIDSATYMLSAYLMALVGGKWNVSVSPSVSQPAQSPWTLVKSMIWDGYKYLKGSGFGILIFWKFSSALGYGAMDVLNVSFSERGNLGNRSTRLGFLFAAAGIGCLVGPLVADRYTDMNCPKSLQLACLYSLLLSAVGTLLTGLPSPFWILCVWSAVRSMGSSVLWINSSLLLQKFSHAEMLGRVSAMEYALALFAEALSAVLAGVLQDNLSWTAEEVSIGLGAFGVVLSLAWGVYHFRGGGAASAGGSGPDENGQMEAPEERNEATSEQTCLMESGNEYDM</sequence>
<evidence type="ECO:0000256" key="2">
    <source>
        <dbReference type="ARBA" id="ARBA00022448"/>
    </source>
</evidence>
<dbReference type="PROSITE" id="PS50850">
    <property type="entry name" value="MFS"/>
    <property type="match status" value="1"/>
</dbReference>
<name>B7FW78_PHATC</name>
<feature type="domain" description="Major facilitator superfamily (MFS) profile" evidence="9">
    <location>
        <begin position="341"/>
        <end position="567"/>
    </location>
</feature>
<gene>
    <name evidence="10" type="ORF">PHATRDRAFT_44950</name>
</gene>
<comment type="subcellular location">
    <subcellularLocation>
        <location evidence="1">Cell membrane</location>
        <topology evidence="1">Multi-pass membrane protein</topology>
    </subcellularLocation>
</comment>
<dbReference type="HOGENOM" id="CLU_481031_0_0_1"/>
<dbReference type="InterPro" id="IPR020846">
    <property type="entry name" value="MFS_dom"/>
</dbReference>
<dbReference type="KEGG" id="pti:PHATRDRAFT_44950"/>
<feature type="transmembrane region" description="Helical" evidence="8">
    <location>
        <begin position="503"/>
        <end position="521"/>
    </location>
</feature>
<dbReference type="InParanoid" id="B7FW78"/>
<keyword evidence="4 8" id="KW-0812">Transmembrane</keyword>
<dbReference type="PANTHER" id="PTHR43266">
    <property type="entry name" value="MACROLIDE-EFFLUX PROTEIN"/>
    <property type="match status" value="1"/>
</dbReference>
<reference evidence="11" key="2">
    <citation type="submission" date="2008-08" db="EMBL/GenBank/DDBJ databases">
        <authorList>
            <consortium name="Diatom Consortium"/>
            <person name="Grigoriev I."/>
            <person name="Grimwood J."/>
            <person name="Kuo A."/>
            <person name="Otillar R.P."/>
            <person name="Salamov A."/>
            <person name="Detter J.C."/>
            <person name="Lindquist E."/>
            <person name="Shapiro H."/>
            <person name="Lucas S."/>
            <person name="Glavina del Rio T."/>
            <person name="Pitluck S."/>
            <person name="Rokhsar D."/>
            <person name="Bowler C."/>
        </authorList>
    </citation>
    <scope>GENOME REANNOTATION</scope>
    <source>
        <strain evidence="11">CCAP 1055/1</strain>
    </source>
</reference>
<dbReference type="Proteomes" id="UP000000759">
    <property type="component" value="Chromosome 5"/>
</dbReference>
<dbReference type="GeneID" id="7199845"/>
<keyword evidence="3" id="KW-1003">Cell membrane</keyword>
<keyword evidence="11" id="KW-1185">Reference proteome</keyword>
<dbReference type="CDD" id="cd06173">
    <property type="entry name" value="MFS_MefA_like"/>
    <property type="match status" value="1"/>
</dbReference>
<evidence type="ECO:0000256" key="7">
    <source>
        <dbReference type="SAM" id="MobiDB-lite"/>
    </source>
</evidence>
<evidence type="ECO:0000313" key="10">
    <source>
        <dbReference type="EMBL" id="EEC49534.1"/>
    </source>
</evidence>
<evidence type="ECO:0000256" key="5">
    <source>
        <dbReference type="ARBA" id="ARBA00022989"/>
    </source>
</evidence>
<feature type="region of interest" description="Disordered" evidence="7">
    <location>
        <begin position="41"/>
        <end position="99"/>
    </location>
</feature>
<feature type="transmembrane region" description="Helical" evidence="8">
    <location>
        <begin position="379"/>
        <end position="397"/>
    </location>
</feature>
<keyword evidence="6 8" id="KW-0472">Membrane</keyword>
<dbReference type="AlphaFoldDB" id="B7FW78"/>
<dbReference type="InterPro" id="IPR011701">
    <property type="entry name" value="MFS"/>
</dbReference>
<evidence type="ECO:0000313" key="11">
    <source>
        <dbReference type="Proteomes" id="UP000000759"/>
    </source>
</evidence>